<dbReference type="Pfam" id="PF13620">
    <property type="entry name" value="CarboxypepD_reg"/>
    <property type="match status" value="1"/>
</dbReference>
<accession>A0A074KQ17</accession>
<evidence type="ECO:0000256" key="4">
    <source>
        <dbReference type="SAM" id="SignalP"/>
    </source>
</evidence>
<dbReference type="InterPro" id="IPR041700">
    <property type="entry name" value="OMP_b-brl_3"/>
</dbReference>
<evidence type="ECO:0000259" key="5">
    <source>
        <dbReference type="Pfam" id="PF07715"/>
    </source>
</evidence>
<comment type="caution">
    <text evidence="7">The sequence shown here is derived from an EMBL/GenBank/DDBJ whole genome shotgun (WGS) entry which is preliminary data.</text>
</comment>
<dbReference type="Pfam" id="PF14905">
    <property type="entry name" value="OMP_b-brl_3"/>
    <property type="match status" value="1"/>
</dbReference>
<evidence type="ECO:0000313" key="7">
    <source>
        <dbReference type="EMBL" id="KEO72041.1"/>
    </source>
</evidence>
<dbReference type="OrthoDB" id="905812at2"/>
<name>A0A074KQ17_9BACT</name>
<dbReference type="AlphaFoldDB" id="A0A074KQ17"/>
<dbReference type="PANTHER" id="PTHR40980">
    <property type="entry name" value="PLUG DOMAIN-CONTAINING PROTEIN"/>
    <property type="match status" value="1"/>
</dbReference>
<dbReference type="RefSeq" id="WP_035078187.1">
    <property type="nucleotide sequence ID" value="NZ_JMIH01000028.1"/>
</dbReference>
<reference evidence="7 8" key="1">
    <citation type="submission" date="2014-04" db="EMBL/GenBank/DDBJ databases">
        <title>Characterization and application of a salt tolerant electro-active bacterium.</title>
        <authorList>
            <person name="Yang L."/>
            <person name="Wei S."/>
            <person name="Tay Q.X.M."/>
        </authorList>
    </citation>
    <scope>NUCLEOTIDE SEQUENCE [LARGE SCALE GENOMIC DNA]</scope>
    <source>
        <strain evidence="7 8">LY1</strain>
    </source>
</reference>
<dbReference type="Gene3D" id="2.40.170.20">
    <property type="entry name" value="TonB-dependent receptor, beta-barrel domain"/>
    <property type="match status" value="1"/>
</dbReference>
<evidence type="ECO:0000256" key="1">
    <source>
        <dbReference type="ARBA" id="ARBA00004442"/>
    </source>
</evidence>
<feature type="signal peptide" evidence="4">
    <location>
        <begin position="1"/>
        <end position="23"/>
    </location>
</feature>
<keyword evidence="7" id="KW-0675">Receptor</keyword>
<dbReference type="GO" id="GO:0009279">
    <property type="term" value="C:cell outer membrane"/>
    <property type="evidence" value="ECO:0007669"/>
    <property type="project" value="UniProtKB-SubCell"/>
</dbReference>
<dbReference type="SUPFAM" id="SSF56935">
    <property type="entry name" value="Porins"/>
    <property type="match status" value="1"/>
</dbReference>
<dbReference type="eggNOG" id="COG1629">
    <property type="taxonomic scope" value="Bacteria"/>
</dbReference>
<feature type="domain" description="TonB-dependent receptor plug" evidence="5">
    <location>
        <begin position="148"/>
        <end position="226"/>
    </location>
</feature>
<dbReference type="Proteomes" id="UP000027821">
    <property type="component" value="Unassembled WGS sequence"/>
</dbReference>
<protein>
    <submittedName>
        <fullName evidence="7">TonB-dependent receptor</fullName>
    </submittedName>
</protein>
<keyword evidence="4" id="KW-0732">Signal</keyword>
<dbReference type="STRING" id="1048983.EL17_19190"/>
<comment type="subcellular location">
    <subcellularLocation>
        <location evidence="1">Cell outer membrane</location>
    </subcellularLocation>
</comment>
<dbReference type="InterPro" id="IPR008969">
    <property type="entry name" value="CarboxyPept-like_regulatory"/>
</dbReference>
<evidence type="ECO:0000256" key="3">
    <source>
        <dbReference type="ARBA" id="ARBA00023237"/>
    </source>
</evidence>
<sequence>MKFSYQIFAIVFIFLLGASHVVAKETGQITGQVKDSRDEVLPFANVALIEASSGKLITGSVSDENGKFSISTSQSGTFKIKISTIGFETYVSEAFDLQPGAVKDFGTIQVQEEMASLGEVEVRAARPEVTIEADKTTINIEGTVMAEGNTALDVIGRSPGVFVDQDGNINLNGRSGVTVMINDRQTYMSAQDLANFLRAMPAENIKSIEVINNPSARFDAEGAAGVINIKLKKNNMDGVFGNFQAGNQYNGYYAPFGGATVNVKKGRWTTNASFNYSEYNILNELNINRNFQLEEGVSSFDQANDMIMKRNNKFFTGGADYEVNKNHSLGMNLQLSDNRGTDISDSRTVITNPGLTARNYILSENDNRSGTQRVFANLHYVGQLDTLGTKITSDIDYTKMYSDSEGILSNEYYMGERENLSRDRIMTINDMEYHIFTAKVDFIKPFGKGKVLESGLKGSWVRSDNDLNLSRSVEEEPFMPDPNSNAFVYHENVLAAYTTYKGSIFPNLSFQAGLRGEYSDIQGNSLTMGQINTQRYFSLFPSMFLQHKLSDNYSINYNLNRRITRPNYRLLNPFVFYIDPLTTEEGNPALRPQFSNNFEMNHVIKNAYQVSVSYSETEDVFQQIFTQDEATRTTTTYTANFDKARNFNFRGIIPVDLAPWWNTSNMLQVSHQAWKSMIGDALLDVSQTSFLARTQHNIVLPAGFKLEVVGMYLGPQLYGQARLASFGWVDAGVSKSVMKDKLSITLNGTDLFRTQIINADIQFDQMDTQFRQYRSNQGVRLTLRYKFAQGESFRVSNRNGSKEERDRLGD</sequence>
<keyword evidence="8" id="KW-1185">Reference proteome</keyword>
<dbReference type="Pfam" id="PF07715">
    <property type="entry name" value="Plug"/>
    <property type="match status" value="1"/>
</dbReference>
<feature type="chain" id="PRO_5001695388" evidence="4">
    <location>
        <begin position="24"/>
        <end position="810"/>
    </location>
</feature>
<evidence type="ECO:0000259" key="6">
    <source>
        <dbReference type="Pfam" id="PF14905"/>
    </source>
</evidence>
<keyword evidence="2" id="KW-0472">Membrane</keyword>
<evidence type="ECO:0000313" key="8">
    <source>
        <dbReference type="Proteomes" id="UP000027821"/>
    </source>
</evidence>
<dbReference type="Gene3D" id="2.60.40.1120">
    <property type="entry name" value="Carboxypeptidase-like, regulatory domain"/>
    <property type="match status" value="1"/>
</dbReference>
<organism evidence="7 8">
    <name type="scientific">Anditalea andensis</name>
    <dbReference type="NCBI Taxonomy" id="1048983"/>
    <lineage>
        <taxon>Bacteria</taxon>
        <taxon>Pseudomonadati</taxon>
        <taxon>Bacteroidota</taxon>
        <taxon>Cytophagia</taxon>
        <taxon>Cytophagales</taxon>
        <taxon>Cytophagaceae</taxon>
        <taxon>Anditalea</taxon>
    </lineage>
</organism>
<dbReference type="PANTHER" id="PTHR40980:SF4">
    <property type="entry name" value="TONB-DEPENDENT RECEPTOR-LIKE BETA-BARREL DOMAIN-CONTAINING PROTEIN"/>
    <property type="match status" value="1"/>
</dbReference>
<feature type="domain" description="Outer membrane protein beta-barrel" evidence="6">
    <location>
        <begin position="383"/>
        <end position="785"/>
    </location>
</feature>
<dbReference type="SUPFAM" id="SSF49464">
    <property type="entry name" value="Carboxypeptidase regulatory domain-like"/>
    <property type="match status" value="1"/>
</dbReference>
<dbReference type="InterPro" id="IPR037066">
    <property type="entry name" value="Plug_dom_sf"/>
</dbReference>
<proteinExistence type="predicted"/>
<evidence type="ECO:0000256" key="2">
    <source>
        <dbReference type="ARBA" id="ARBA00023136"/>
    </source>
</evidence>
<dbReference type="EMBL" id="JMIH01000028">
    <property type="protein sequence ID" value="KEO72041.1"/>
    <property type="molecule type" value="Genomic_DNA"/>
</dbReference>
<keyword evidence="3" id="KW-0998">Cell outer membrane</keyword>
<dbReference type="InterPro" id="IPR012910">
    <property type="entry name" value="Plug_dom"/>
</dbReference>
<dbReference type="Gene3D" id="2.170.130.10">
    <property type="entry name" value="TonB-dependent receptor, plug domain"/>
    <property type="match status" value="1"/>
</dbReference>
<dbReference type="InterPro" id="IPR036942">
    <property type="entry name" value="Beta-barrel_TonB_sf"/>
</dbReference>
<gene>
    <name evidence="7" type="ORF">EL17_19190</name>
</gene>